<comment type="caution">
    <text evidence="1">The sequence shown here is derived from an EMBL/GenBank/DDBJ whole genome shotgun (WGS) entry which is preliminary data.</text>
</comment>
<reference evidence="2" key="1">
    <citation type="journal article" date="2019" name="Int. J. Syst. Evol. Microbiol.">
        <title>The Global Catalogue of Microorganisms (GCM) 10K type strain sequencing project: providing services to taxonomists for standard genome sequencing and annotation.</title>
        <authorList>
            <consortium name="The Broad Institute Genomics Platform"/>
            <consortium name="The Broad Institute Genome Sequencing Center for Infectious Disease"/>
            <person name="Wu L."/>
            <person name="Ma J."/>
        </authorList>
    </citation>
    <scope>NUCLEOTIDE SEQUENCE [LARGE SCALE GENOMIC DNA]</scope>
    <source>
        <strain evidence="2">JCM 17843</strain>
    </source>
</reference>
<name>A0ABQ2L9V8_9PROT</name>
<dbReference type="EMBL" id="BMOV01000002">
    <property type="protein sequence ID" value="GGO08099.1"/>
    <property type="molecule type" value="Genomic_DNA"/>
</dbReference>
<accession>A0ABQ2L9V8</accession>
<sequence length="74" mass="8390">MPVTPTFDPTPYFEIAADTLLRNFGDRALYYADEALKKMRALDDANGFDMWLNIHEHILARVKSSPVPQGVSIH</sequence>
<proteinExistence type="predicted"/>
<dbReference type="Proteomes" id="UP000602381">
    <property type="component" value="Unassembled WGS sequence"/>
</dbReference>
<dbReference type="RefSeq" id="WP_150004360.1">
    <property type="nucleotide sequence ID" value="NZ_BMOV01000002.1"/>
</dbReference>
<evidence type="ECO:0000313" key="1">
    <source>
        <dbReference type="EMBL" id="GGO08099.1"/>
    </source>
</evidence>
<protein>
    <submittedName>
        <fullName evidence="1">Uncharacterized protein</fullName>
    </submittedName>
</protein>
<organism evidence="1 2">
    <name type="scientific">Iodidimonas muriae</name>
    <dbReference type="NCBI Taxonomy" id="261467"/>
    <lineage>
        <taxon>Bacteria</taxon>
        <taxon>Pseudomonadati</taxon>
        <taxon>Pseudomonadota</taxon>
        <taxon>Alphaproteobacteria</taxon>
        <taxon>Iodidimonadales</taxon>
        <taxon>Iodidimonadaceae</taxon>
        <taxon>Iodidimonas</taxon>
    </lineage>
</organism>
<evidence type="ECO:0000313" key="2">
    <source>
        <dbReference type="Proteomes" id="UP000602381"/>
    </source>
</evidence>
<keyword evidence="2" id="KW-1185">Reference proteome</keyword>
<gene>
    <name evidence="1" type="ORF">GCM10007972_08070</name>
</gene>